<name>Q9AW28_GUITH</name>
<dbReference type="Proteomes" id="UP000242167">
    <property type="component" value="Nucleomorph 2"/>
</dbReference>
<dbReference type="EMBL" id="AJ010592">
    <property type="protein sequence ID" value="CAC27043.1"/>
    <property type="molecule type" value="Genomic_DNA"/>
</dbReference>
<protein>
    <submittedName>
        <fullName evidence="4">60S ribosomal protein L21</fullName>
    </submittedName>
</protein>
<evidence type="ECO:0000256" key="1">
    <source>
        <dbReference type="ARBA" id="ARBA00008427"/>
    </source>
</evidence>
<dbReference type="GO" id="GO:0006412">
    <property type="term" value="P:translation"/>
    <property type="evidence" value="ECO:0007669"/>
    <property type="project" value="InterPro"/>
</dbReference>
<organism evidence="4 5">
    <name type="scientific">Guillardia theta</name>
    <name type="common">Cryptophyte</name>
    <name type="synonym">Cryptomonas phi</name>
    <dbReference type="NCBI Taxonomy" id="55529"/>
    <lineage>
        <taxon>Eukaryota</taxon>
        <taxon>Cryptophyceae</taxon>
        <taxon>Pyrenomonadales</taxon>
        <taxon>Geminigeraceae</taxon>
        <taxon>Guillardia</taxon>
    </lineage>
</organism>
<accession>Q9AW28</accession>
<dbReference type="Pfam" id="PF01157">
    <property type="entry name" value="Ribosomal_L21e"/>
    <property type="match status" value="1"/>
</dbReference>
<dbReference type="InterPro" id="IPR008991">
    <property type="entry name" value="Translation_prot_SH3-like_sf"/>
</dbReference>
<dbReference type="GO" id="GO:0000428">
    <property type="term" value="C:DNA-directed RNA polymerase complex"/>
    <property type="evidence" value="ECO:0007669"/>
    <property type="project" value="UniProtKB-KW"/>
</dbReference>
<evidence type="ECO:0000256" key="3">
    <source>
        <dbReference type="ARBA" id="ARBA00023274"/>
    </source>
</evidence>
<proteinExistence type="inferred from homology"/>
<dbReference type="FunFam" id="2.30.30.70:FF:000001">
    <property type="entry name" value="60S ribosomal protein L21"/>
    <property type="match status" value="1"/>
</dbReference>
<dbReference type="GO" id="GO:1990904">
    <property type="term" value="C:ribonucleoprotein complex"/>
    <property type="evidence" value="ECO:0007669"/>
    <property type="project" value="UniProtKB-KW"/>
</dbReference>
<evidence type="ECO:0000313" key="5">
    <source>
        <dbReference type="Proteomes" id="UP000242167"/>
    </source>
</evidence>
<reference evidence="4 5" key="1">
    <citation type="journal article" date="2001" name="Nature">
        <title>The highly reduced genome of an enslaved algal nucleus.</title>
        <authorList>
            <person name="Douglas S."/>
            <person name="Zauner S."/>
            <person name="Fraunholz M."/>
            <person name="Beaton M."/>
            <person name="Penny S."/>
            <person name="Deng L."/>
            <person name="Wu X."/>
            <person name="Reith M."/>
            <person name="Cavalier-Smith T."/>
            <person name="Maier U."/>
        </authorList>
    </citation>
    <scope>NUCLEOTIDE SEQUENCE [LARGE SCALE GENOMIC DNA]</scope>
</reference>
<sequence length="156" mass="17802">MSRSKGKKSNTRYILTKSKKLTGIKSNIIINNVSIGDLVDIVIDPSFQSTMPFKFYHGKTGEVFSLNSNSLGIKIQKIVGNRKVCKKINIGLEHLRISKSNFFFEEKIKSKTSYRKNTSLKNIVFKNYENCDIYSENYVSFSKIKKIESEPFGALV</sequence>
<evidence type="ECO:0000256" key="2">
    <source>
        <dbReference type="ARBA" id="ARBA00022980"/>
    </source>
</evidence>
<dbReference type="PROSITE" id="PS01171">
    <property type="entry name" value="RIBOSOMAL_L21E"/>
    <property type="match status" value="1"/>
</dbReference>
<gene>
    <name evidence="4" type="primary">rpl21</name>
</gene>
<keyword evidence="3" id="KW-0687">Ribonucleoprotein</keyword>
<evidence type="ECO:0000313" key="4">
    <source>
        <dbReference type="EMBL" id="CAC27043.1"/>
    </source>
</evidence>
<dbReference type="Gene3D" id="2.30.30.70">
    <property type="entry name" value="Ribosomal protein L21"/>
    <property type="match status" value="1"/>
</dbReference>
<comment type="similarity">
    <text evidence="1">Belongs to the eukaryotic ribosomal protein eL21 family.</text>
</comment>
<dbReference type="RefSeq" id="XP_001713259.1">
    <property type="nucleotide sequence ID" value="XM_001713207.1"/>
</dbReference>
<dbReference type="SUPFAM" id="SSF50104">
    <property type="entry name" value="Translation proteins SH3-like domain"/>
    <property type="match status" value="1"/>
</dbReference>
<dbReference type="AlphaFoldDB" id="Q9AW28"/>
<dbReference type="InterPro" id="IPR036948">
    <property type="entry name" value="Ribosomal_eL21_sf"/>
</dbReference>
<dbReference type="GeneID" id="857495"/>
<keyword evidence="2 4" id="KW-0689">Ribosomal protein</keyword>
<dbReference type="GO" id="GO:0005840">
    <property type="term" value="C:ribosome"/>
    <property type="evidence" value="ECO:0007669"/>
    <property type="project" value="UniProtKB-KW"/>
</dbReference>
<dbReference type="GO" id="GO:0003735">
    <property type="term" value="F:structural constituent of ribosome"/>
    <property type="evidence" value="ECO:0007669"/>
    <property type="project" value="InterPro"/>
</dbReference>
<dbReference type="PIR" id="E90110">
    <property type="entry name" value="E90110"/>
</dbReference>
<dbReference type="InterPro" id="IPR018259">
    <property type="entry name" value="Ribosomal_eL21_CS"/>
</dbReference>
<dbReference type="PANTHER" id="PTHR20981">
    <property type="entry name" value="60S RIBOSOMAL PROTEIN L21"/>
    <property type="match status" value="1"/>
</dbReference>
<dbReference type="InterPro" id="IPR001147">
    <property type="entry name" value="Ribosomal_eL21"/>
</dbReference>